<feature type="coiled-coil region" evidence="1">
    <location>
        <begin position="222"/>
        <end position="253"/>
    </location>
</feature>
<dbReference type="Proteomes" id="UP000078541">
    <property type="component" value="Unassembled WGS sequence"/>
</dbReference>
<keyword evidence="1" id="KW-0175">Coiled coil</keyword>
<protein>
    <submittedName>
        <fullName evidence="2">Uncharacterized protein</fullName>
    </submittedName>
</protein>
<dbReference type="Pfam" id="PF12259">
    <property type="entry name" value="Baculo_F"/>
    <property type="match status" value="1"/>
</dbReference>
<evidence type="ECO:0000256" key="1">
    <source>
        <dbReference type="SAM" id="Coils"/>
    </source>
</evidence>
<sequence>MFAKIQRLNSITGVTLSLLLQVNKMNSNRVIPILLLLTLQGHPSKGIEKYTITQLDDNEVIYLETLNKIKLYHEQWKIGYDLTNLEKNYDKLSVAYTNLYQRYFLKLLNEENWTCSSKHLSCLAIYLTRLRRKTKTKRGLFDFVREISKTLFGTLADTDASYYNNELDKLYVDQKNIIQYVKNQTSIILKTLTGSGKAIEITSATIRNLNEQFNCIRDLSKANEANIRIDEALLNLDDELQKLTDDIRKIELIVDGRHETVKSYVLSPKELFNIFREHKHIDNFPVPINEIHYTTFIDISDISIALTQRRFIQCLIPLVKDKNLELTKVISLPRHGWLR</sequence>
<evidence type="ECO:0000313" key="2">
    <source>
        <dbReference type="EMBL" id="KYN41591.1"/>
    </source>
</evidence>
<dbReference type="AlphaFoldDB" id="A0A151JYY7"/>
<keyword evidence="3" id="KW-1185">Reference proteome</keyword>
<dbReference type="InterPro" id="IPR022048">
    <property type="entry name" value="Envelope_fusion-like"/>
</dbReference>
<gene>
    <name evidence="2" type="ORF">ALC56_04003</name>
</gene>
<reference evidence="2 3" key="1">
    <citation type="submission" date="2016-03" db="EMBL/GenBank/DDBJ databases">
        <title>Trachymyrmex septentrionalis WGS genome.</title>
        <authorList>
            <person name="Nygaard S."/>
            <person name="Hu H."/>
            <person name="Boomsma J."/>
            <person name="Zhang G."/>
        </authorList>
    </citation>
    <scope>NUCLEOTIDE SEQUENCE [LARGE SCALE GENOMIC DNA]</scope>
    <source>
        <strain evidence="2">Tsep2-gDNA-1</strain>
        <tissue evidence="2">Whole body</tissue>
    </source>
</reference>
<name>A0A151JYY7_9HYME</name>
<organism evidence="2 3">
    <name type="scientific">Trachymyrmex septentrionalis</name>
    <dbReference type="NCBI Taxonomy" id="34720"/>
    <lineage>
        <taxon>Eukaryota</taxon>
        <taxon>Metazoa</taxon>
        <taxon>Ecdysozoa</taxon>
        <taxon>Arthropoda</taxon>
        <taxon>Hexapoda</taxon>
        <taxon>Insecta</taxon>
        <taxon>Pterygota</taxon>
        <taxon>Neoptera</taxon>
        <taxon>Endopterygota</taxon>
        <taxon>Hymenoptera</taxon>
        <taxon>Apocrita</taxon>
        <taxon>Aculeata</taxon>
        <taxon>Formicoidea</taxon>
        <taxon>Formicidae</taxon>
        <taxon>Myrmicinae</taxon>
        <taxon>Trachymyrmex</taxon>
    </lineage>
</organism>
<accession>A0A151JYY7</accession>
<dbReference type="EMBL" id="KQ981453">
    <property type="protein sequence ID" value="KYN41591.1"/>
    <property type="molecule type" value="Genomic_DNA"/>
</dbReference>
<evidence type="ECO:0000313" key="3">
    <source>
        <dbReference type="Proteomes" id="UP000078541"/>
    </source>
</evidence>
<proteinExistence type="predicted"/>